<dbReference type="GO" id="GO:0005886">
    <property type="term" value="C:plasma membrane"/>
    <property type="evidence" value="ECO:0007669"/>
    <property type="project" value="UniProtKB-SubCell"/>
</dbReference>
<dbReference type="CDD" id="cd12913">
    <property type="entry name" value="PDC1_MCP_like"/>
    <property type="match status" value="1"/>
</dbReference>
<dbReference type="SUPFAM" id="SSF58104">
    <property type="entry name" value="Methyl-accepting chemotaxis protein (MCP) signaling domain"/>
    <property type="match status" value="1"/>
</dbReference>
<name>A0A1D9GJA8_9GAMM</name>
<evidence type="ECO:0000256" key="2">
    <source>
        <dbReference type="ARBA" id="ARBA00022475"/>
    </source>
</evidence>
<dbReference type="OrthoDB" id="2489132at2"/>
<evidence type="ECO:0000259" key="11">
    <source>
        <dbReference type="PROSITE" id="PS50111"/>
    </source>
</evidence>
<keyword evidence="14" id="KW-1185">Reference proteome</keyword>
<keyword evidence="3" id="KW-0145">Chemotaxis</keyword>
<dbReference type="PANTHER" id="PTHR32089:SF117">
    <property type="entry name" value="METHYL ACCEPTING SENSORY TRANSDUCER WITH CACHE_1 SMALL MOLECULE BINDING DOMAIN"/>
    <property type="match status" value="1"/>
</dbReference>
<dbReference type="SUPFAM" id="SSF103190">
    <property type="entry name" value="Sensory domain-like"/>
    <property type="match status" value="1"/>
</dbReference>
<feature type="domain" description="Methyl-accepting transducer" evidence="11">
    <location>
        <begin position="356"/>
        <end position="592"/>
    </location>
</feature>
<dbReference type="Gene3D" id="3.30.450.20">
    <property type="entry name" value="PAS domain"/>
    <property type="match status" value="2"/>
</dbReference>
<evidence type="ECO:0000256" key="5">
    <source>
        <dbReference type="ARBA" id="ARBA00022989"/>
    </source>
</evidence>
<dbReference type="Pfam" id="PF00672">
    <property type="entry name" value="HAMP"/>
    <property type="match status" value="1"/>
</dbReference>
<dbReference type="GO" id="GO:0007165">
    <property type="term" value="P:signal transduction"/>
    <property type="evidence" value="ECO:0007669"/>
    <property type="project" value="UniProtKB-KW"/>
</dbReference>
<feature type="domain" description="HAMP" evidence="12">
    <location>
        <begin position="297"/>
        <end position="351"/>
    </location>
</feature>
<dbReference type="CDD" id="cd06225">
    <property type="entry name" value="HAMP"/>
    <property type="match status" value="1"/>
</dbReference>
<dbReference type="PROSITE" id="PS50111">
    <property type="entry name" value="CHEMOTAXIS_TRANSDUC_2"/>
    <property type="match status" value="1"/>
</dbReference>
<gene>
    <name evidence="13" type="ORF">BKP64_05555</name>
</gene>
<comment type="similarity">
    <text evidence="8">Belongs to the methyl-accepting chemotaxis (MCP) protein family.</text>
</comment>
<reference evidence="13 14" key="1">
    <citation type="submission" date="2016-10" db="EMBL/GenBank/DDBJ databases">
        <title>Marinobacter salinus sp. nov., a moderately halophilic bacterium isolated from a tidal flat environment.</title>
        <authorList>
            <person name="Park S.-J."/>
        </authorList>
    </citation>
    <scope>NUCLEOTIDE SEQUENCE [LARGE SCALE GENOMIC DNA]</scope>
    <source>
        <strain evidence="13 14">Hb8</strain>
    </source>
</reference>
<evidence type="ECO:0000256" key="3">
    <source>
        <dbReference type="ARBA" id="ARBA00022500"/>
    </source>
</evidence>
<dbReference type="Pfam" id="PF02743">
    <property type="entry name" value="dCache_1"/>
    <property type="match status" value="1"/>
</dbReference>
<dbReference type="InterPro" id="IPR033479">
    <property type="entry name" value="dCache_1"/>
</dbReference>
<keyword evidence="6 10" id="KW-0472">Membrane</keyword>
<evidence type="ECO:0000259" key="12">
    <source>
        <dbReference type="PROSITE" id="PS50885"/>
    </source>
</evidence>
<proteinExistence type="inferred from homology"/>
<dbReference type="InterPro" id="IPR029151">
    <property type="entry name" value="Sensor-like_sf"/>
</dbReference>
<evidence type="ECO:0000313" key="14">
    <source>
        <dbReference type="Proteomes" id="UP000177445"/>
    </source>
</evidence>
<keyword evidence="7 9" id="KW-0807">Transducer</keyword>
<dbReference type="FunFam" id="1.10.287.950:FF:000001">
    <property type="entry name" value="Methyl-accepting chemotaxis sensory transducer"/>
    <property type="match status" value="1"/>
</dbReference>
<dbReference type="STRING" id="1874317.BKP64_05555"/>
<dbReference type="PROSITE" id="PS50885">
    <property type="entry name" value="HAMP"/>
    <property type="match status" value="1"/>
</dbReference>
<dbReference type="KEGG" id="msq:BKP64_05555"/>
<sequence>MHLTFGQKLLIAFGILLLLAMGAFTLSGDLRLQKTTNTYVEALIDDTVAQSTSSIAEWLNTRLALTEAASKALEKAGNDEEARTILQAITAGGGFRDVYVGRTDGYMLMKSKEANATLPADYDPRVRPWYKKAMSLGQASFTEPYRDASTNDTIISTLAPVKGGEYEGVAGADIGLGAIEKTLATVTLADTGYAALINKQGMVLFHPNEDLIGKNIKSLVGTPPRLDGTAHIYETEEASWSASFYPIRQARGVEWYLGTFVNIDKISAPVQSARITGLVMAVIGLLVSLIVLHLGIKVLMAPLRRLNTAMADIGTGDADLTQRLDASARDEFGQLAGSFNRFVENIQTVVSDVQRGSEELGSNVRSLRETARTSRSSVENQQAEIDMVATAINEMSAAAGEIAQNAQQTADAANSADGDSRASLETVAASRDAVQKLSKEVNSAAQVIDALGKDVTSITSVLEVIQGIAEQTNLLALNAAIEAARAGEAGRGFAVVADEVRNLAQRTQSSTEEINNMIERLQKGANDAVHVMQASTAVSNVSMEKAQDAMEALNRVADAITSISEMTSQIATASEEQTSVTEELNSSITRISDQGQEAAAAASENDVYSGHIESIGHTLNQNASRFRV</sequence>
<evidence type="ECO:0000256" key="4">
    <source>
        <dbReference type="ARBA" id="ARBA00022692"/>
    </source>
</evidence>
<keyword evidence="2" id="KW-1003">Cell membrane</keyword>
<comment type="subcellular location">
    <subcellularLocation>
        <location evidence="1">Cell membrane</location>
        <topology evidence="1">Multi-pass membrane protein</topology>
    </subcellularLocation>
</comment>
<dbReference type="AlphaFoldDB" id="A0A1D9GJA8"/>
<dbReference type="RefSeq" id="WP_070967059.1">
    <property type="nucleotide sequence ID" value="NZ_CP017715.1"/>
</dbReference>
<dbReference type="CDD" id="cd11386">
    <property type="entry name" value="MCP_signal"/>
    <property type="match status" value="1"/>
</dbReference>
<evidence type="ECO:0000256" key="9">
    <source>
        <dbReference type="PROSITE-ProRule" id="PRU00284"/>
    </source>
</evidence>
<organism evidence="13 14">
    <name type="scientific">Marinobacter salinus</name>
    <dbReference type="NCBI Taxonomy" id="1874317"/>
    <lineage>
        <taxon>Bacteria</taxon>
        <taxon>Pseudomonadati</taxon>
        <taxon>Pseudomonadota</taxon>
        <taxon>Gammaproteobacteria</taxon>
        <taxon>Pseudomonadales</taxon>
        <taxon>Marinobacteraceae</taxon>
        <taxon>Marinobacter</taxon>
    </lineage>
</organism>
<keyword evidence="4 10" id="KW-0812">Transmembrane</keyword>
<evidence type="ECO:0000256" key="1">
    <source>
        <dbReference type="ARBA" id="ARBA00004651"/>
    </source>
</evidence>
<accession>A0A1D9GJA8</accession>
<evidence type="ECO:0000256" key="6">
    <source>
        <dbReference type="ARBA" id="ARBA00023136"/>
    </source>
</evidence>
<dbReference type="InterPro" id="IPR003660">
    <property type="entry name" value="HAMP_dom"/>
</dbReference>
<dbReference type="GO" id="GO:0006935">
    <property type="term" value="P:chemotaxis"/>
    <property type="evidence" value="ECO:0007669"/>
    <property type="project" value="UniProtKB-KW"/>
</dbReference>
<dbReference type="Gene3D" id="1.10.287.950">
    <property type="entry name" value="Methyl-accepting chemotaxis protein"/>
    <property type="match status" value="1"/>
</dbReference>
<protein>
    <submittedName>
        <fullName evidence="13">Chemotaxis protein</fullName>
    </submittedName>
</protein>
<dbReference type="InterPro" id="IPR004089">
    <property type="entry name" value="MCPsignal_dom"/>
</dbReference>
<dbReference type="PANTHER" id="PTHR32089">
    <property type="entry name" value="METHYL-ACCEPTING CHEMOTAXIS PROTEIN MCPB"/>
    <property type="match status" value="1"/>
</dbReference>
<evidence type="ECO:0000256" key="10">
    <source>
        <dbReference type="SAM" id="Phobius"/>
    </source>
</evidence>
<feature type="transmembrane region" description="Helical" evidence="10">
    <location>
        <begin position="275"/>
        <end position="296"/>
    </location>
</feature>
<dbReference type="CDD" id="cd12912">
    <property type="entry name" value="PDC2_MCP_like"/>
    <property type="match status" value="1"/>
</dbReference>
<dbReference type="SMART" id="SM00304">
    <property type="entry name" value="HAMP"/>
    <property type="match status" value="2"/>
</dbReference>
<evidence type="ECO:0000256" key="8">
    <source>
        <dbReference type="ARBA" id="ARBA00029447"/>
    </source>
</evidence>
<evidence type="ECO:0000256" key="7">
    <source>
        <dbReference type="ARBA" id="ARBA00023224"/>
    </source>
</evidence>
<evidence type="ECO:0000313" key="13">
    <source>
        <dbReference type="EMBL" id="AOY87679.1"/>
    </source>
</evidence>
<dbReference type="EMBL" id="CP017715">
    <property type="protein sequence ID" value="AOY87679.1"/>
    <property type="molecule type" value="Genomic_DNA"/>
</dbReference>
<dbReference type="SMART" id="SM00283">
    <property type="entry name" value="MA"/>
    <property type="match status" value="1"/>
</dbReference>
<dbReference type="Proteomes" id="UP000177445">
    <property type="component" value="Chromosome"/>
</dbReference>
<keyword evidence="5 10" id="KW-1133">Transmembrane helix</keyword>
<dbReference type="Pfam" id="PF00015">
    <property type="entry name" value="MCPsignal"/>
    <property type="match status" value="1"/>
</dbReference>